<proteinExistence type="predicted"/>
<keyword evidence="3" id="KW-1185">Reference proteome</keyword>
<organism evidence="2 3">
    <name type="scientific">Rhodococcus phage Weasels2</name>
    <dbReference type="NCBI Taxonomy" id="1897437"/>
    <lineage>
        <taxon>Viruses</taxon>
        <taxon>Duplodnaviria</taxon>
        <taxon>Heunggongvirae</taxon>
        <taxon>Uroviricota</taxon>
        <taxon>Caudoviricetes</taxon>
        <taxon>Weaselvirus</taxon>
        <taxon>Weaselvirus weasel</taxon>
    </lineage>
</organism>
<evidence type="ECO:0000313" key="2">
    <source>
        <dbReference type="EMBL" id="AOZ63760.1"/>
    </source>
</evidence>
<sequence length="107" mass="12394">MTSLPFDPENLDLVTVAEFSRFDLDFDHDRVVVFKDTDGHYYLAIDFYNDDDIPFELFKSINDLDGPFNFHEVIREMEKLVDNAGDVEKANVSFALAVDSLINDRHM</sequence>
<protein>
    <recommendedName>
        <fullName evidence="1">DUF7574 domain-containing protein</fullName>
    </recommendedName>
</protein>
<name>A0A1I9SAF4_9CAUD</name>
<dbReference type="EMBL" id="KX774321">
    <property type="protein sequence ID" value="AOZ63760.1"/>
    <property type="molecule type" value="Genomic_DNA"/>
</dbReference>
<gene>
    <name evidence="2" type="ORF">SEA_WEASELS2_181</name>
</gene>
<evidence type="ECO:0000313" key="3">
    <source>
        <dbReference type="Proteomes" id="UP000224902"/>
    </source>
</evidence>
<dbReference type="InterPro" id="IPR055996">
    <property type="entry name" value="DUF7574"/>
</dbReference>
<dbReference type="Proteomes" id="UP000224902">
    <property type="component" value="Segment"/>
</dbReference>
<dbReference type="Pfam" id="PF24459">
    <property type="entry name" value="DUF7574"/>
    <property type="match status" value="1"/>
</dbReference>
<accession>A0A1I9SAF4</accession>
<feature type="domain" description="DUF7574" evidence="1">
    <location>
        <begin position="7"/>
        <end position="85"/>
    </location>
</feature>
<evidence type="ECO:0000259" key="1">
    <source>
        <dbReference type="Pfam" id="PF24459"/>
    </source>
</evidence>
<reference evidence="3" key="1">
    <citation type="submission" date="2016-08" db="EMBL/GenBank/DDBJ databases">
        <authorList>
            <person name="Seilhamer J.J."/>
        </authorList>
    </citation>
    <scope>NUCLEOTIDE SEQUENCE [LARGE SCALE GENOMIC DNA]</scope>
</reference>